<keyword evidence="5" id="KW-0677">Repeat</keyword>
<evidence type="ECO:0000256" key="10">
    <source>
        <dbReference type="ARBA" id="ARBA00063153"/>
    </source>
</evidence>
<dbReference type="CDD" id="cd00096">
    <property type="entry name" value="Ig"/>
    <property type="match status" value="1"/>
</dbReference>
<evidence type="ECO:0000256" key="7">
    <source>
        <dbReference type="ARBA" id="ARBA00023157"/>
    </source>
</evidence>
<evidence type="ECO:0000259" key="14">
    <source>
        <dbReference type="PROSITE" id="PS50853"/>
    </source>
</evidence>
<evidence type="ECO:0000256" key="4">
    <source>
        <dbReference type="ARBA" id="ARBA00022553"/>
    </source>
</evidence>
<dbReference type="InterPro" id="IPR052385">
    <property type="entry name" value="Obscurin/Obscurin-like_Reg"/>
</dbReference>
<dbReference type="FunFam" id="2.60.40.10:FF:001752">
    <property type="entry name" value="obscurin-like isoform X3"/>
    <property type="match status" value="1"/>
</dbReference>
<evidence type="ECO:0000313" key="15">
    <source>
        <dbReference type="EMBL" id="CAF98977.1"/>
    </source>
</evidence>
<dbReference type="KEGG" id="tng:GSTEN00016875G001"/>
<feature type="domain" description="Ig-like" evidence="13">
    <location>
        <begin position="762"/>
        <end position="851"/>
    </location>
</feature>
<feature type="region of interest" description="Disordered" evidence="12">
    <location>
        <begin position="62"/>
        <end position="93"/>
    </location>
</feature>
<dbReference type="InterPro" id="IPR036116">
    <property type="entry name" value="FN3_sf"/>
</dbReference>
<feature type="domain" description="Ig-like" evidence="13">
    <location>
        <begin position="945"/>
        <end position="1025"/>
    </location>
</feature>
<dbReference type="SUPFAM" id="SSF49265">
    <property type="entry name" value="Fibronectin type III"/>
    <property type="match status" value="1"/>
</dbReference>
<comment type="function">
    <text evidence="9">Core component of the 3M complex, a complex required to regulate microtubule dynamics and genome integrity. It is unclear how the 3M complex regulates microtubules, it could act by controlling the level of a microtubule stabilizer. Acts as a regulator of the Cul7-RING(FBXW8) ubiquitin-protein ligase, playing a critical role in the ubiquitin ligase pathway that regulates Golgi morphogenesis and dendrite patterning in brain. Required to localize CUL7 to the Golgi apparatus in neurons.</text>
</comment>
<feature type="non-terminal residue" evidence="15">
    <location>
        <position position="1"/>
    </location>
</feature>
<dbReference type="Pfam" id="PF13895">
    <property type="entry name" value="Ig_2"/>
    <property type="match status" value="1"/>
</dbReference>
<keyword evidence="8" id="KW-0393">Immunoglobulin domain</keyword>
<dbReference type="SUPFAM" id="SSF48726">
    <property type="entry name" value="Immunoglobulin"/>
    <property type="match status" value="15"/>
</dbReference>
<dbReference type="GO" id="GO:0050775">
    <property type="term" value="P:positive regulation of dendrite morphogenesis"/>
    <property type="evidence" value="ECO:0007669"/>
    <property type="project" value="UniProtKB-ARBA"/>
</dbReference>
<dbReference type="PANTHER" id="PTHR35971">
    <property type="entry name" value="SI:DKEY-31G6.6"/>
    <property type="match status" value="1"/>
</dbReference>
<dbReference type="FunFam" id="2.60.40.10:FF:000502">
    <property type="entry name" value="obscurin-like protein 1 isoform X2"/>
    <property type="match status" value="1"/>
</dbReference>
<evidence type="ECO:0000256" key="11">
    <source>
        <dbReference type="ARBA" id="ARBA00067525"/>
    </source>
</evidence>
<feature type="domain" description="Ig-like" evidence="13">
    <location>
        <begin position="1144"/>
        <end position="1214"/>
    </location>
</feature>
<dbReference type="EMBL" id="CAAE01014570">
    <property type="protein sequence ID" value="CAF98977.1"/>
    <property type="molecule type" value="Genomic_DNA"/>
</dbReference>
<reference evidence="15" key="2">
    <citation type="submission" date="2004-02" db="EMBL/GenBank/DDBJ databases">
        <authorList>
            <consortium name="Genoscope"/>
            <consortium name="Whitehead Institute Centre for Genome Research"/>
        </authorList>
    </citation>
    <scope>NUCLEOTIDE SEQUENCE</scope>
</reference>
<dbReference type="FunFam" id="2.60.40.10:FF:002120">
    <property type="entry name" value="obscurin-like isoform X3"/>
    <property type="match status" value="1"/>
</dbReference>
<evidence type="ECO:0000256" key="12">
    <source>
        <dbReference type="SAM" id="MobiDB-lite"/>
    </source>
</evidence>
<feature type="domain" description="Ig-like" evidence="13">
    <location>
        <begin position="88"/>
        <end position="180"/>
    </location>
</feature>
<dbReference type="InterPro" id="IPR003599">
    <property type="entry name" value="Ig_sub"/>
</dbReference>
<dbReference type="FunFam" id="2.60.40.10:FF:000464">
    <property type="entry name" value="Putative obscurin-like protein 1"/>
    <property type="match status" value="1"/>
</dbReference>
<protein>
    <recommendedName>
        <fullName evidence="11">Obscurin-like protein 1</fullName>
    </recommendedName>
</protein>
<evidence type="ECO:0000256" key="3">
    <source>
        <dbReference type="ARBA" id="ARBA00022490"/>
    </source>
</evidence>
<evidence type="ECO:0000256" key="6">
    <source>
        <dbReference type="ARBA" id="ARBA00023034"/>
    </source>
</evidence>
<dbReference type="PROSITE" id="PS50853">
    <property type="entry name" value="FN3"/>
    <property type="match status" value="1"/>
</dbReference>
<feature type="domain" description="Ig-like" evidence="13">
    <location>
        <begin position="1286"/>
        <end position="1370"/>
    </location>
</feature>
<evidence type="ECO:0000256" key="1">
    <source>
        <dbReference type="ARBA" id="ARBA00004555"/>
    </source>
</evidence>
<dbReference type="FunFam" id="2.60.40.10:FF:000211">
    <property type="entry name" value="Obscurin-like protein 1"/>
    <property type="match status" value="7"/>
</dbReference>
<keyword evidence="6" id="KW-0333">Golgi apparatus</keyword>
<dbReference type="GO" id="GO:0007030">
    <property type="term" value="P:Golgi organization"/>
    <property type="evidence" value="ECO:0007669"/>
    <property type="project" value="UniProtKB-ARBA"/>
</dbReference>
<dbReference type="InterPro" id="IPR003961">
    <property type="entry name" value="FN3_dom"/>
</dbReference>
<dbReference type="SMART" id="SM00409">
    <property type="entry name" value="IG"/>
    <property type="match status" value="14"/>
</dbReference>
<comment type="subunit">
    <text evidence="10">Component of the 3M complex, composed of core components CUL7, CCDC8 and OBSL1. Interacts with CCDC8. Interacts with CUL7; the interaction is direct. Interacts with FBXW8. Interacts (via N-terminal Ig-like domain) with TTN/titin (via C-terminal Ig-like domain); the interaction is direct.</text>
</comment>
<dbReference type="Pfam" id="PF07679">
    <property type="entry name" value="I-set"/>
    <property type="match status" value="10"/>
</dbReference>
<dbReference type="InterPro" id="IPR013098">
    <property type="entry name" value="Ig_I-set"/>
</dbReference>
<dbReference type="GO" id="GO:0005794">
    <property type="term" value="C:Golgi apparatus"/>
    <property type="evidence" value="ECO:0007669"/>
    <property type="project" value="UniProtKB-SubCell"/>
</dbReference>
<feature type="domain" description="Ig-like" evidence="13">
    <location>
        <begin position="688"/>
        <end position="747"/>
    </location>
</feature>
<dbReference type="SMART" id="SM00408">
    <property type="entry name" value="IGc2"/>
    <property type="match status" value="10"/>
</dbReference>
<gene>
    <name evidence="15" type="ORF">GSTENG00016875001</name>
</gene>
<keyword evidence="7" id="KW-1015">Disulfide bond</keyword>
<evidence type="ECO:0000256" key="9">
    <source>
        <dbReference type="ARBA" id="ARBA00057297"/>
    </source>
</evidence>
<dbReference type="InterPro" id="IPR036179">
    <property type="entry name" value="Ig-like_dom_sf"/>
</dbReference>
<feature type="domain" description="Ig-like" evidence="13">
    <location>
        <begin position="189"/>
        <end position="275"/>
    </location>
</feature>
<dbReference type="CDD" id="cd00063">
    <property type="entry name" value="FN3"/>
    <property type="match status" value="1"/>
</dbReference>
<name>Q4SK55_TETNG</name>
<evidence type="ECO:0000256" key="5">
    <source>
        <dbReference type="ARBA" id="ARBA00022737"/>
    </source>
</evidence>
<dbReference type="OrthoDB" id="9355041at2759"/>
<dbReference type="FunFam" id="2.60.40.10:FF:000393">
    <property type="entry name" value="Putative obscurin-like protein 1"/>
    <property type="match status" value="1"/>
</dbReference>
<evidence type="ECO:0000256" key="2">
    <source>
        <dbReference type="ARBA" id="ARBA00004556"/>
    </source>
</evidence>
<feature type="domain" description="Ig-like" evidence="13">
    <location>
        <begin position="579"/>
        <end position="675"/>
    </location>
</feature>
<feature type="domain" description="Ig-like" evidence="13">
    <location>
        <begin position="1037"/>
        <end position="1127"/>
    </location>
</feature>
<feature type="domain" description="Fibronectin type-III" evidence="14">
    <location>
        <begin position="370"/>
        <end position="471"/>
    </location>
</feature>
<dbReference type="InterPro" id="IPR003598">
    <property type="entry name" value="Ig_sub2"/>
</dbReference>
<dbReference type="InterPro" id="IPR007110">
    <property type="entry name" value="Ig-like_dom"/>
</dbReference>
<keyword evidence="3" id="KW-0963">Cytoplasm</keyword>
<dbReference type="InterPro" id="IPR013783">
    <property type="entry name" value="Ig-like_fold"/>
</dbReference>
<dbReference type="Pfam" id="PF13927">
    <property type="entry name" value="Ig_3"/>
    <property type="match status" value="1"/>
</dbReference>
<evidence type="ECO:0000256" key="8">
    <source>
        <dbReference type="ARBA" id="ARBA00023319"/>
    </source>
</evidence>
<dbReference type="GO" id="GO:0048471">
    <property type="term" value="C:perinuclear region of cytoplasm"/>
    <property type="evidence" value="ECO:0007669"/>
    <property type="project" value="UniProtKB-SubCell"/>
</dbReference>
<dbReference type="PANTHER" id="PTHR35971:SF5">
    <property type="entry name" value="OBSCURIN LIKE CYTOSKELETAL ADAPTOR 1"/>
    <property type="match status" value="1"/>
</dbReference>
<feature type="domain" description="Ig-like" evidence="13">
    <location>
        <begin position="853"/>
        <end position="939"/>
    </location>
</feature>
<comment type="subcellular location">
    <subcellularLocation>
        <location evidence="2">Cytoplasm</location>
        <location evidence="2">Perinuclear region</location>
    </subcellularLocation>
    <subcellularLocation>
        <location evidence="1">Golgi apparatus</location>
    </subcellularLocation>
</comment>
<organism evidence="15">
    <name type="scientific">Tetraodon nigroviridis</name>
    <name type="common">Spotted green pufferfish</name>
    <name type="synonym">Chelonodon nigroviridis</name>
    <dbReference type="NCBI Taxonomy" id="99883"/>
    <lineage>
        <taxon>Eukaryota</taxon>
        <taxon>Metazoa</taxon>
        <taxon>Chordata</taxon>
        <taxon>Craniata</taxon>
        <taxon>Vertebrata</taxon>
        <taxon>Euteleostomi</taxon>
        <taxon>Actinopterygii</taxon>
        <taxon>Neopterygii</taxon>
        <taxon>Teleostei</taxon>
        <taxon>Neoteleostei</taxon>
        <taxon>Acanthomorphata</taxon>
        <taxon>Eupercaria</taxon>
        <taxon>Tetraodontiformes</taxon>
        <taxon>Tetradontoidea</taxon>
        <taxon>Tetraodontidae</taxon>
        <taxon>Tetraodon</taxon>
    </lineage>
</organism>
<evidence type="ECO:0000259" key="13">
    <source>
        <dbReference type="PROSITE" id="PS50835"/>
    </source>
</evidence>
<feature type="compositionally biased region" description="Basic residues" evidence="12">
    <location>
        <begin position="74"/>
        <end position="83"/>
    </location>
</feature>
<sequence length="1464" mass="164382">LNEIFESTHFSVGFQDGGWFQLKIFKTRAPDGGVYTCKARNDFGEALAGAVLLVDAGPGHEEEGNRNGYTNCHWKTHQGKPRGGRQMPSRLREDTVTKSTKVKMFAVTEGKHAKFRCFVTGKPKPEIIWRKDGRLILSGRRYLLYEDREGYFTLKVLYCKQKDNGVYVCAASNTAGQTLSAVHLSVKEPPVRFKQPLIDLEVWERDLAVLECEVPEDSVPITWYLEDRRLQPGAKYGMEEWGTKRRLTIRDIGVDDDGIYLCEMPDGGRSIAEVAVKGTILRKLPRKVDVLEGENAAYCVEVEKEEMDIHWYKDGVELRETHQTIIKSFGRTHILVFVNTMPQDSGIVTFLVGRSKTSSQLRVKSARHCPPSCPVGVQINTERANAALLSWVPAQDSRRNPPSGYVLERQEVGTGSQEWLQCLTTDSATSVEILGDSVPCEADYRFRICSVNKYGKSNNVEFPRAVHLVPVARIQAPLQDALVPEGQDAFFSIELSASVIGTWFLNGTQLQEDERYSMRRTRTHQSLRIRGVRDTDNGAEITFIAYGIRDSAALYIQGVYCCDAIDDVIRFNVEVEALPVRITTLCEAERKKSVEAGEPLMLRCEISDPNAQVTWYKDGIRLHKAAGHTILAEGSKRMLVFESAVLSHSGIYYCKTTDDAVEFHVDATAPPVTFTYISEEDLFKSVVEQEELLLSCEVSRADGVVQWYKDGTELQQGHNTTIQAEGTMRYLKIHSAQLSGTGTYTCRTGDNVIIFKVNVREPPVMIIHPREDVHLERHVPEEIILSCELSRPNGIVSWYKDGQKLQESENIKLKFEGPYRRLKILCSRVEDSGEYVCDTADDSIFFHLNITEPPVRILSPSQSQMELCQQTSERMVLSCEISRPNAVVRWYRNGLEVEENNNLILEVDGVYRRLIIPKTTVKDSAEYVCDTTDDSMTFFVNIAEPPVRFIRSRKMASAIEKVAGETLVLDCEVSRSNAEVTWKRNGEEMEDSRNITILEDGAIRQLTIHSLTVAHSGQYVCDAKDDVMDFLVKVKEPPVQIIGNSGHPEHHTLVAGDDLILECEVSRPNATVQWLRNGKILKPDSRIKIDRYDVVRKLVLSGLQPSDSGTYVCDAIDDQLVTAVEVQEMMVKFIKPLENTACVKGSSLTLRCEISKLKGDVQWLKDGQEVSSSRRHTIRAQGRERSITIYQLVEEDSGVYVCESTHDRTSATVTVETARLSMTEHKLSLQWNNGTEIKPSKDLRIYAMGRKRFLQILKCNVIDSGIYTCDAGDATTSCNVEVYELPVNIVKPLEDKTAFEMSRVILDCTVSNPRCSIRWYKGCTVILPSERFEICSEGGYRKLIIQQVALDDAGTYSVQVGEYSCSAKLTVEAQILSVVRELEDVEVTAPSEACFECEVSAPVVRAPVWSLNGECLQSSSCIRVEKTGAVHRLVLKQTSVDMNGEIEFTCGNAKSKAQLQVLSK</sequence>
<dbReference type="PROSITE" id="PS50835">
    <property type="entry name" value="IG_LIKE"/>
    <property type="match status" value="10"/>
</dbReference>
<dbReference type="Gene3D" id="2.60.40.10">
    <property type="entry name" value="Immunoglobulins"/>
    <property type="match status" value="16"/>
</dbReference>
<proteinExistence type="predicted"/>
<reference evidence="15" key="1">
    <citation type="journal article" date="2004" name="Nature">
        <title>Genome duplication in the teleost fish Tetraodon nigroviridis reveals the early vertebrate proto-karyotype.</title>
        <authorList>
            <person name="Jaillon O."/>
            <person name="Aury J.-M."/>
            <person name="Brunet F."/>
            <person name="Petit J.-L."/>
            <person name="Stange-Thomann N."/>
            <person name="Mauceli E."/>
            <person name="Bouneau L."/>
            <person name="Fischer C."/>
            <person name="Ozouf-Costaz C."/>
            <person name="Bernot A."/>
            <person name="Nicaud S."/>
            <person name="Jaffe D."/>
            <person name="Fisher S."/>
            <person name="Lutfalla G."/>
            <person name="Dossat C."/>
            <person name="Segurens B."/>
            <person name="Dasilva C."/>
            <person name="Salanoubat M."/>
            <person name="Levy M."/>
            <person name="Boudet N."/>
            <person name="Castellano S."/>
            <person name="Anthouard V."/>
            <person name="Jubin C."/>
            <person name="Castelli V."/>
            <person name="Katinka M."/>
            <person name="Vacherie B."/>
            <person name="Biemont C."/>
            <person name="Skalli Z."/>
            <person name="Cattolico L."/>
            <person name="Poulain J."/>
            <person name="De Berardinis V."/>
            <person name="Cruaud C."/>
            <person name="Duprat S."/>
            <person name="Brottier P."/>
            <person name="Coutanceau J.-P."/>
            <person name="Gouzy J."/>
            <person name="Parra G."/>
            <person name="Lardier G."/>
            <person name="Chapple C."/>
            <person name="McKernan K.J."/>
            <person name="McEwan P."/>
            <person name="Bosak S."/>
            <person name="Kellis M."/>
            <person name="Volff J.-N."/>
            <person name="Guigo R."/>
            <person name="Zody M.C."/>
            <person name="Mesirov J."/>
            <person name="Lindblad-Toh K."/>
            <person name="Birren B."/>
            <person name="Nusbaum C."/>
            <person name="Kahn D."/>
            <person name="Robinson-Rechavi M."/>
            <person name="Laudet V."/>
            <person name="Schachter V."/>
            <person name="Quetier F."/>
            <person name="Saurin W."/>
            <person name="Scarpelli C."/>
            <person name="Wincker P."/>
            <person name="Lander E.S."/>
            <person name="Weissenbach J."/>
            <person name="Roest Crollius H."/>
        </authorList>
    </citation>
    <scope>NUCLEOTIDE SEQUENCE [LARGE SCALE GENOMIC DNA]</scope>
</reference>
<dbReference type="FunFam" id="2.60.40.10:FF:000241">
    <property type="entry name" value="obscurin-like protein 1 isoform X2"/>
    <property type="match status" value="1"/>
</dbReference>
<accession>Q4SK55</accession>
<keyword evidence="4" id="KW-0597">Phosphoprotein</keyword>